<accession>A0A1B6NSA2</accession>
<evidence type="ECO:0000313" key="1">
    <source>
        <dbReference type="EMBL" id="KTF06354.1"/>
    </source>
</evidence>
<dbReference type="EMBL" id="AYSL01001206">
    <property type="protein sequence ID" value="KTF06354.1"/>
    <property type="molecule type" value="Genomic_DNA"/>
</dbReference>
<reference evidence="1" key="1">
    <citation type="submission" date="2013-11" db="EMBL/GenBank/DDBJ databases">
        <title>Microbial diversity, functional groups and degradation webs in Northern and Southern Mediterranean and Red Sea marine crude oil polluted sites.</title>
        <authorList>
            <person name="Daffonchio D."/>
            <person name="Mapelli F."/>
            <person name="Ferrer M."/>
            <person name="Richter M."/>
            <person name="Cherif A."/>
            <person name="Malkawi H.I."/>
            <person name="Yakimov M.M."/>
            <person name="Abdel-Fattah Y.R."/>
            <person name="Blaghen M."/>
            <person name="Golyshin P.N."/>
            <person name="Kalogerakis N."/>
            <person name="Boon N."/>
            <person name="Magagnini M."/>
            <person name="Fava F."/>
        </authorList>
    </citation>
    <scope>NUCLEOTIDE SEQUENCE</scope>
</reference>
<comment type="caution">
    <text evidence="1">The sequence shown here is derived from an EMBL/GenBank/DDBJ whole genome shotgun (WGS) entry which is preliminary data.</text>
</comment>
<gene>
    <name evidence="1" type="ORF">MGSAQ_002150</name>
</gene>
<name>A0A1B6NSA2_9ZZZZ</name>
<protein>
    <submittedName>
        <fullName evidence="1">Uncharacterized protein</fullName>
    </submittedName>
</protein>
<sequence>MPVTRITLPYLLALVQRRFTHSLPMKLSSSFAKKAS</sequence>
<proteinExistence type="predicted"/>
<dbReference type="AlphaFoldDB" id="A0A1B6NSA2"/>
<organism evidence="1">
    <name type="scientific">marine sediment metagenome</name>
    <dbReference type="NCBI Taxonomy" id="412755"/>
    <lineage>
        <taxon>unclassified sequences</taxon>
        <taxon>metagenomes</taxon>
        <taxon>ecological metagenomes</taxon>
    </lineage>
</organism>